<dbReference type="PANTHER" id="PTHR32305">
    <property type="match status" value="1"/>
</dbReference>
<keyword evidence="2" id="KW-1133">Transmembrane helix</keyword>
<protein>
    <submittedName>
        <fullName evidence="5">PAAR domain-containing protein</fullName>
    </submittedName>
</protein>
<dbReference type="InterPro" id="IPR056823">
    <property type="entry name" value="TEN-like_YD-shell"/>
</dbReference>
<accession>A0ABY4R7S0</accession>
<organism evidence="5 6">
    <name type="scientific">Mixta hanseatica</name>
    <dbReference type="NCBI Taxonomy" id="2872648"/>
    <lineage>
        <taxon>Bacteria</taxon>
        <taxon>Pseudomonadati</taxon>
        <taxon>Pseudomonadota</taxon>
        <taxon>Gammaproteobacteria</taxon>
        <taxon>Enterobacterales</taxon>
        <taxon>Erwiniaceae</taxon>
        <taxon>Mixta</taxon>
    </lineage>
</organism>
<dbReference type="EMBL" id="CP082904">
    <property type="protein sequence ID" value="UQY42790.1"/>
    <property type="molecule type" value="Genomic_DNA"/>
</dbReference>
<evidence type="ECO:0000313" key="5">
    <source>
        <dbReference type="EMBL" id="UQY42790.1"/>
    </source>
</evidence>
<evidence type="ECO:0000256" key="1">
    <source>
        <dbReference type="ARBA" id="ARBA00022737"/>
    </source>
</evidence>
<keyword evidence="2" id="KW-0472">Membrane</keyword>
<keyword evidence="6" id="KW-1185">Reference proteome</keyword>
<dbReference type="InterPro" id="IPR045351">
    <property type="entry name" value="DUF6531"/>
</dbReference>
<dbReference type="Pfam" id="PF20148">
    <property type="entry name" value="DUF6531"/>
    <property type="match status" value="1"/>
</dbReference>
<name>A0ABY4R7S0_9GAMM</name>
<dbReference type="Pfam" id="PF05488">
    <property type="entry name" value="PAAR_motif"/>
    <property type="match status" value="1"/>
</dbReference>
<feature type="domain" description="Teneurin-like YD-shell" evidence="4">
    <location>
        <begin position="948"/>
        <end position="1260"/>
    </location>
</feature>
<evidence type="ECO:0000259" key="3">
    <source>
        <dbReference type="Pfam" id="PF20148"/>
    </source>
</evidence>
<dbReference type="RefSeq" id="WP_249891445.1">
    <property type="nucleotide sequence ID" value="NZ_CP082904.1"/>
</dbReference>
<dbReference type="PANTHER" id="PTHR32305:SF15">
    <property type="entry name" value="PROTEIN RHSA-RELATED"/>
    <property type="match status" value="1"/>
</dbReference>
<proteinExistence type="predicted"/>
<dbReference type="InterPro" id="IPR031325">
    <property type="entry name" value="RHS_repeat"/>
</dbReference>
<dbReference type="Pfam" id="PF05593">
    <property type="entry name" value="RHS_repeat"/>
    <property type="match status" value="3"/>
</dbReference>
<dbReference type="NCBIfam" id="TIGR01643">
    <property type="entry name" value="YD_repeat_2x"/>
    <property type="match status" value="6"/>
</dbReference>
<dbReference type="Pfam" id="PF25023">
    <property type="entry name" value="TEN_YD-shell"/>
    <property type="match status" value="1"/>
</dbReference>
<reference evidence="5" key="1">
    <citation type="submission" date="2021-09" db="EMBL/GenBank/DDBJ databases">
        <title>First case of bloodstream infection caused by Mixta hanseatica sp. nov., a member of the Erwiniaceae family.</title>
        <authorList>
            <person name="Both A."/>
            <person name="Huang J."/>
            <person name="Wenzel P."/>
            <person name="Aepfelbacher M."/>
            <person name="Rohde H."/>
            <person name="Christner M."/>
            <person name="Hentschke M."/>
        </authorList>
    </citation>
    <scope>NUCLEOTIDE SEQUENCE</scope>
    <source>
        <strain evidence="5">X22927</strain>
    </source>
</reference>
<dbReference type="InterPro" id="IPR050708">
    <property type="entry name" value="T6SS_VgrG/RHS"/>
</dbReference>
<feature type="transmembrane region" description="Helical" evidence="2">
    <location>
        <begin position="51"/>
        <end position="69"/>
    </location>
</feature>
<feature type="transmembrane region" description="Helical" evidence="2">
    <location>
        <begin position="20"/>
        <end position="44"/>
    </location>
</feature>
<dbReference type="CDD" id="cd14742">
    <property type="entry name" value="PAAR_RHS"/>
    <property type="match status" value="1"/>
</dbReference>
<evidence type="ECO:0000313" key="6">
    <source>
        <dbReference type="Proteomes" id="UP001056635"/>
    </source>
</evidence>
<dbReference type="Gene3D" id="2.60.200.60">
    <property type="match status" value="1"/>
</dbReference>
<dbReference type="Proteomes" id="UP001056635">
    <property type="component" value="Chromosome"/>
</dbReference>
<dbReference type="InterPro" id="IPR008727">
    <property type="entry name" value="PAAR_motif"/>
</dbReference>
<gene>
    <name evidence="5" type="ORF">K6958_12720</name>
</gene>
<sequence>MFEAARVGDDIGHSHGLAGMIAGTLVGGLITAAGGIAAGALMVVGIGASCLGIGVLLVGASLAVGYLTGELATKARDSMADAGAASMEKEGVIATGSHNVFINGRPAAIATNSMVECTRDGGSQQMTEGSSRVFINGMPAARIGDQTTCGGKVMTGSADVIIGGEPEQTLPIQSEVPEWLYKASDLTLLFAGLLGGAGGAAGKVGALAKLFSKIPGINKLARVACRAGVLMTSAAAVGIIARPVDIVSGQKFLSGDDELDFVLPSRLPVVWQRYWRSGNPGDSVLGRGWSLFWETRLEKYQGGLVWRAPSGDYVSFPPVPKGQRTFCEPEKRWLEHHQDDSWSVYDISGERWHYSSLRDSSPALPLRLTEPCGNDIVFAWNDDNTLHSLTDSAGQRVVCRYTTVCGQVRLTGAWLDDEVCLVRYNYDDKARLLTVTGRGEQIRRRFSWYDDGDGTDLLRSHEDSNGLLNEYLWRNIDGLPRVVAYRNSAGEQLNIDYDFENGTRRATRDDSVQAHWLVDDDDNVARFTDYDGRQSSFVYRHGELCDIILPDGAMRRSQWDRYGRLITETDPAGRTTRYHWFRSTDRIAQTLYPDGAATRATYDLKGRLLSETDALTHTTTYHYPDEEETLPERITDASGGDVLLEWNRQGLLTQRTDCSGSVARFTYDRFGQLLSSEDAEGNITQREWNLAGQLTAVIRADGSQETLLWNEHGQLTAWRDPLESDVLWTYNRLGQPLSQTGRNGIMRRLHYDARGNLLRLENGNGGEYRFTYDPTGRPLSEVRPDGTSRKMAWNERGQLTSLLESGRPDDDGGIPRRAQQFCYDSSGLLTTRTTRDAQYHYRRDNRGQLTALERTPTAAGMALGIEEDKIQFTFDAAGSLLAEQGVNGELHYAYDVLGNLTALTLPDGQQISWLHYGSGHVSAIRFGQQIISEFTRDRLHREVSRTQGTREQTRQYDSLGRRTRQCSIRGLAPDLPEQAIFERAFSYTGRGELSDVSDTLRGNTIYGYDEEGRLLRHYESHPGHNTRTFRYDAADNLLPDDGLPARPLTDNRLTHWQNLFMKYDGWGNLISRRSGLYEQHYEYDAENRLITAEGHGPEGRFTAHYHYDGLGRRIRKNVTTQRGTAVTRFLWQGYRLLQEQQQNGQCQTYVYDPNEAYSPLARVDHLRDENSGEMLWFSTDLNGAPLEVTDGYGELRWSGRYGSFGEVARQTEGFCRLARQTALHHQPLRYAGQYADSETGLHYNLFRYYDPQTGRFIVQDPIGLLGGLNQYAYAPNPLTWIDPLGLSKCSSNGRPDPYQGAKDASAYLRSMGVSRAQRKQIINSFDLETISVQKAGNNQFGTRFHDYGKTARPEGQYVFETFTPQTNRAGLALPPEWNGMTGIKQWQIKPGTKMIRGRAAPQFEYGSQYSGGAEQIFALQPWKYGSLL</sequence>
<evidence type="ECO:0000256" key="2">
    <source>
        <dbReference type="SAM" id="Phobius"/>
    </source>
</evidence>
<dbReference type="NCBIfam" id="TIGR03696">
    <property type="entry name" value="Rhs_assc_core"/>
    <property type="match status" value="1"/>
</dbReference>
<dbReference type="InterPro" id="IPR006530">
    <property type="entry name" value="YD"/>
</dbReference>
<dbReference type="InterPro" id="IPR022385">
    <property type="entry name" value="Rhs_assc_core"/>
</dbReference>
<feature type="domain" description="DUF6531" evidence="3">
    <location>
        <begin position="242"/>
        <end position="316"/>
    </location>
</feature>
<dbReference type="Gene3D" id="2.180.10.10">
    <property type="entry name" value="RHS repeat-associated core"/>
    <property type="match status" value="3"/>
</dbReference>
<evidence type="ECO:0000259" key="4">
    <source>
        <dbReference type="Pfam" id="PF25023"/>
    </source>
</evidence>
<keyword evidence="1" id="KW-0677">Repeat</keyword>
<keyword evidence="2" id="KW-0812">Transmembrane</keyword>